<dbReference type="Proteomes" id="UP000701801">
    <property type="component" value="Unassembled WGS sequence"/>
</dbReference>
<proteinExistence type="predicted"/>
<evidence type="ECO:0008006" key="4">
    <source>
        <dbReference type="Google" id="ProtNLM"/>
    </source>
</evidence>
<evidence type="ECO:0000313" key="2">
    <source>
        <dbReference type="EMBL" id="CAG8976441.1"/>
    </source>
</evidence>
<comment type="caution">
    <text evidence="2">The sequence shown here is derived from an EMBL/GenBank/DDBJ whole genome shotgun (WGS) entry which is preliminary data.</text>
</comment>
<name>A0A9N9Q797_9HELO</name>
<dbReference type="AlphaFoldDB" id="A0A9N9Q797"/>
<protein>
    <recommendedName>
        <fullName evidence="4">Periplasmic binding protein-like II</fullName>
    </recommendedName>
</protein>
<dbReference type="Gene3D" id="3.40.190.10">
    <property type="entry name" value="Periplasmic binding protein-like II"/>
    <property type="match status" value="2"/>
</dbReference>
<accession>A0A9N9Q797</accession>
<dbReference type="OrthoDB" id="124329at2759"/>
<dbReference type="SUPFAM" id="SSF53850">
    <property type="entry name" value="Periplasmic binding protein-like II"/>
    <property type="match status" value="1"/>
</dbReference>
<evidence type="ECO:0000313" key="3">
    <source>
        <dbReference type="Proteomes" id="UP000701801"/>
    </source>
</evidence>
<dbReference type="PANTHER" id="PTHR30006:SF2">
    <property type="entry name" value="ABC TRANSPORTER SUBSTRATE-BINDING PROTEIN"/>
    <property type="match status" value="1"/>
</dbReference>
<reference evidence="2" key="1">
    <citation type="submission" date="2021-07" db="EMBL/GenBank/DDBJ databases">
        <authorList>
            <person name="Durling M."/>
        </authorList>
    </citation>
    <scope>NUCLEOTIDE SEQUENCE</scope>
</reference>
<evidence type="ECO:0000256" key="1">
    <source>
        <dbReference type="ARBA" id="ARBA00022729"/>
    </source>
</evidence>
<dbReference type="PANTHER" id="PTHR30006">
    <property type="entry name" value="THIAMINE-BINDING PERIPLASMIC PROTEIN-RELATED"/>
    <property type="match status" value="1"/>
</dbReference>
<sequence length="366" mass="40347">MARISDLVGAVTALCGTACAQFGSNVPIDTRSLDEIYAAALKETGTLNVASGGDAGWQGDGTVAAFEGRFPGLKLNLTVDLSKYHDSRIDRAYLAGNEYIDVAILQTLHDFPRWRDQQRLLNYKPANFEDIYLGEKDLNGAFLPNSFNSFGNFVYDSTKVAAADVPKNYMEILDPKWKGKLVLTYPNDDDAVAYLFSIIVEKYGFGWLDALAQQDVQWVRGSETPSIKILENHSNSTGSDRVLTFTSIGYFKGPADFITSAPVEVPETKMSWCQTMAIFKSTKVPETAKLFMSYMSSPEIQGASGGLSTLMSLDSGNVYSSNITQISWFRNFMHDRATVDWWKLQFETTLGSAQGPGPLELFPKGS</sequence>
<dbReference type="EMBL" id="CAJVRM010000178">
    <property type="protein sequence ID" value="CAG8976441.1"/>
    <property type="molecule type" value="Genomic_DNA"/>
</dbReference>
<gene>
    <name evidence="2" type="ORF">HYALB_00008030</name>
</gene>
<keyword evidence="3" id="KW-1185">Reference proteome</keyword>
<keyword evidence="1" id="KW-0732">Signal</keyword>
<organism evidence="2 3">
    <name type="scientific">Hymenoscyphus albidus</name>
    <dbReference type="NCBI Taxonomy" id="595503"/>
    <lineage>
        <taxon>Eukaryota</taxon>
        <taxon>Fungi</taxon>
        <taxon>Dikarya</taxon>
        <taxon>Ascomycota</taxon>
        <taxon>Pezizomycotina</taxon>
        <taxon>Leotiomycetes</taxon>
        <taxon>Helotiales</taxon>
        <taxon>Helotiaceae</taxon>
        <taxon>Hymenoscyphus</taxon>
    </lineage>
</organism>
<dbReference type="Pfam" id="PF13343">
    <property type="entry name" value="SBP_bac_6"/>
    <property type="match status" value="1"/>
</dbReference>